<dbReference type="RefSeq" id="WP_089298343.1">
    <property type="nucleotide sequence ID" value="NZ_BOMU01000106.1"/>
</dbReference>
<evidence type="ECO:0000313" key="13">
    <source>
        <dbReference type="EMBL" id="SNS86661.1"/>
    </source>
</evidence>
<keyword evidence="7" id="KW-0862">Zinc</keyword>
<evidence type="ECO:0000256" key="1">
    <source>
        <dbReference type="ARBA" id="ARBA00001947"/>
    </source>
</evidence>
<dbReference type="AlphaFoldDB" id="A0A239HZG6"/>
<feature type="transmembrane region" description="Helical" evidence="11">
    <location>
        <begin position="375"/>
        <end position="393"/>
    </location>
</feature>
<feature type="domain" description="Peptidase M48" evidence="12">
    <location>
        <begin position="149"/>
        <end position="302"/>
    </location>
</feature>
<evidence type="ECO:0000256" key="3">
    <source>
        <dbReference type="ARBA" id="ARBA00022670"/>
    </source>
</evidence>
<feature type="transmembrane region" description="Helical" evidence="11">
    <location>
        <begin position="228"/>
        <end position="246"/>
    </location>
</feature>
<feature type="transmembrane region" description="Helical" evidence="11">
    <location>
        <begin position="520"/>
        <end position="539"/>
    </location>
</feature>
<evidence type="ECO:0000256" key="10">
    <source>
        <dbReference type="ARBA" id="ARBA00023136"/>
    </source>
</evidence>
<keyword evidence="5" id="KW-0479">Metal-binding</keyword>
<dbReference type="PANTHER" id="PTHR43221">
    <property type="entry name" value="PROTEASE HTPX"/>
    <property type="match status" value="1"/>
</dbReference>
<protein>
    <submittedName>
        <fullName evidence="13">Peptidase family M48</fullName>
    </submittedName>
</protein>
<feature type="transmembrane region" description="Helical" evidence="11">
    <location>
        <begin position="576"/>
        <end position="595"/>
    </location>
</feature>
<feature type="transmembrane region" description="Helical" evidence="11">
    <location>
        <begin position="195"/>
        <end position="216"/>
    </location>
</feature>
<dbReference type="GO" id="GO:0004222">
    <property type="term" value="F:metalloendopeptidase activity"/>
    <property type="evidence" value="ECO:0007669"/>
    <property type="project" value="InterPro"/>
</dbReference>
<evidence type="ECO:0000256" key="4">
    <source>
        <dbReference type="ARBA" id="ARBA00022692"/>
    </source>
</evidence>
<keyword evidence="14" id="KW-1185">Reference proteome</keyword>
<feature type="transmembrane region" description="Helical" evidence="11">
    <location>
        <begin position="648"/>
        <end position="670"/>
    </location>
</feature>
<evidence type="ECO:0000256" key="6">
    <source>
        <dbReference type="ARBA" id="ARBA00022801"/>
    </source>
</evidence>
<feature type="transmembrane region" description="Helical" evidence="11">
    <location>
        <begin position="496"/>
        <end position="513"/>
    </location>
</feature>
<dbReference type="InterPro" id="IPR050083">
    <property type="entry name" value="HtpX_protease"/>
</dbReference>
<dbReference type="PANTHER" id="PTHR43221:SF2">
    <property type="entry name" value="PROTEASE HTPX HOMOLOG"/>
    <property type="match status" value="1"/>
</dbReference>
<feature type="transmembrane region" description="Helical" evidence="11">
    <location>
        <begin position="545"/>
        <end position="569"/>
    </location>
</feature>
<dbReference type="GO" id="GO:0006508">
    <property type="term" value="P:proteolysis"/>
    <property type="evidence" value="ECO:0007669"/>
    <property type="project" value="UniProtKB-KW"/>
</dbReference>
<sequence>MHLLVLVALTCVGVSAGEAVFVAHDLGRWAEVQDCVAAQGLPSGGGRAAALLGRGADYDRCAAGFDRTRTTARAAGALTVPVLAWLCVLGEGLVTPRRLRRRIRRRAPAADAAAIVTRRFEHWCDVLGLTGRRRPRLVVAPAGRDRQPYTTGVPFGRLTVAVPSGYGYTSEGERDLIILHELAHVRARDVSWTAATGWAGVLVVPVLALAMLPVFLQPALATGSYRRSLLIAAVFAAAALLLRSAARRRRERAADRFAVETGGLAEVLRTVAPAGNPRPRWWPGRLLATHPSGPDRAEAATNPADWEGGFAVAALLGLLTMFGGRALLTLLLNVQGGVLPGIRDEQIVELVTAAAWSAVATIIWVRRTPANRRAWWARVLGSAAGLTAGWLMPSVGSLSLSSVHSDLIEGHEWFFALWVAPAWTGVAAVAAGLAGDLSARPSGWPRAARTIVVVLGLTVAVCAVLETMSLLTIAHWTWADVRADRAMLVGSTGFPRLWAAGALAVAALAATRVTRLRGTLVIMAAALAAGGVVATIAAAQPTGDVYLWLLNRWWMCAIPGWLATAAVLARRGEVSSALLAGAVVTVLGGVVQFARDSTVGGTFRLDRLVDFLDRGGWLWLVLILFTLPVAVLLGDLLARVVRRPRRALVRLGLLTVPLVVAVLAATGAVATGRTGMITGMPDDVKCLGRPVYPEEPDTEPRACVEDPGRPLPVDRLRAALAEARRSLPAGWTPAAEVNRGDLLSQLSFRCPGRAPEPAAAVAETLTVPGSALPPLGSPLTLGLASYPSTGGAHQARLSADASARACPEWTFPERLAEGGRWRIATSGGTDLALPYPLSFTRVTATARIIGLPARVVAASVAVEIGHNLVTVALQHSAPPDGSVLPQEQNQLLDGLLLRTVWLIIHALQE</sequence>
<feature type="transmembrane region" description="Helical" evidence="11">
    <location>
        <begin position="74"/>
        <end position="94"/>
    </location>
</feature>
<evidence type="ECO:0000256" key="11">
    <source>
        <dbReference type="SAM" id="Phobius"/>
    </source>
</evidence>
<evidence type="ECO:0000256" key="9">
    <source>
        <dbReference type="ARBA" id="ARBA00023049"/>
    </source>
</evidence>
<dbReference type="OrthoDB" id="3298904at2"/>
<evidence type="ECO:0000259" key="12">
    <source>
        <dbReference type="Pfam" id="PF01435"/>
    </source>
</evidence>
<keyword evidence="9" id="KW-0482">Metalloprotease</keyword>
<evidence type="ECO:0000256" key="7">
    <source>
        <dbReference type="ARBA" id="ARBA00022833"/>
    </source>
</evidence>
<feature type="transmembrane region" description="Helical" evidence="11">
    <location>
        <begin position="615"/>
        <end position="636"/>
    </location>
</feature>
<name>A0A239HZG6_9ACTN</name>
<keyword evidence="3" id="KW-0645">Protease</keyword>
<evidence type="ECO:0000256" key="2">
    <source>
        <dbReference type="ARBA" id="ARBA00022475"/>
    </source>
</evidence>
<keyword evidence="4 11" id="KW-0812">Transmembrane</keyword>
<feature type="transmembrane region" description="Helical" evidence="11">
    <location>
        <begin position="413"/>
        <end position="439"/>
    </location>
</feature>
<keyword evidence="10 11" id="KW-0472">Membrane</keyword>
<reference evidence="13 14" key="1">
    <citation type="submission" date="2017-06" db="EMBL/GenBank/DDBJ databases">
        <authorList>
            <person name="Kim H.J."/>
            <person name="Triplett B.A."/>
        </authorList>
    </citation>
    <scope>NUCLEOTIDE SEQUENCE [LARGE SCALE GENOMIC DNA]</scope>
    <source>
        <strain evidence="13 14">DSM 43151</strain>
    </source>
</reference>
<dbReference type="GO" id="GO:0046872">
    <property type="term" value="F:metal ion binding"/>
    <property type="evidence" value="ECO:0007669"/>
    <property type="project" value="UniProtKB-KW"/>
</dbReference>
<feature type="transmembrane region" description="Helical" evidence="11">
    <location>
        <begin position="346"/>
        <end position="363"/>
    </location>
</feature>
<evidence type="ECO:0000313" key="14">
    <source>
        <dbReference type="Proteomes" id="UP000198415"/>
    </source>
</evidence>
<evidence type="ECO:0000256" key="5">
    <source>
        <dbReference type="ARBA" id="ARBA00022723"/>
    </source>
</evidence>
<accession>A0A239HZG6</accession>
<gene>
    <name evidence="13" type="ORF">SAMN06264365_126108</name>
</gene>
<comment type="cofactor">
    <cofactor evidence="1">
        <name>Zn(2+)</name>
        <dbReference type="ChEBI" id="CHEBI:29105"/>
    </cofactor>
</comment>
<dbReference type="InterPro" id="IPR001915">
    <property type="entry name" value="Peptidase_M48"/>
</dbReference>
<evidence type="ECO:0000256" key="8">
    <source>
        <dbReference type="ARBA" id="ARBA00022989"/>
    </source>
</evidence>
<keyword evidence="8 11" id="KW-1133">Transmembrane helix</keyword>
<keyword evidence="2" id="KW-1003">Cell membrane</keyword>
<feature type="transmembrane region" description="Helical" evidence="11">
    <location>
        <begin position="451"/>
        <end position="476"/>
    </location>
</feature>
<organism evidence="13 14">
    <name type="scientific">Actinoplanes regularis</name>
    <dbReference type="NCBI Taxonomy" id="52697"/>
    <lineage>
        <taxon>Bacteria</taxon>
        <taxon>Bacillati</taxon>
        <taxon>Actinomycetota</taxon>
        <taxon>Actinomycetes</taxon>
        <taxon>Micromonosporales</taxon>
        <taxon>Micromonosporaceae</taxon>
        <taxon>Actinoplanes</taxon>
    </lineage>
</organism>
<feature type="transmembrane region" description="Helical" evidence="11">
    <location>
        <begin position="310"/>
        <end position="334"/>
    </location>
</feature>
<dbReference type="Pfam" id="PF01435">
    <property type="entry name" value="Peptidase_M48"/>
    <property type="match status" value="1"/>
</dbReference>
<dbReference type="Proteomes" id="UP000198415">
    <property type="component" value="Unassembled WGS sequence"/>
</dbReference>
<keyword evidence="6" id="KW-0378">Hydrolase</keyword>
<proteinExistence type="predicted"/>
<dbReference type="EMBL" id="FZNR01000026">
    <property type="protein sequence ID" value="SNS86661.1"/>
    <property type="molecule type" value="Genomic_DNA"/>
</dbReference>